<dbReference type="Proteomes" id="UP000031443">
    <property type="component" value="Unassembled WGS sequence"/>
</dbReference>
<accession>M7BUE9</accession>
<evidence type="ECO:0000313" key="2">
    <source>
        <dbReference type="Proteomes" id="UP000031443"/>
    </source>
</evidence>
<dbReference type="EMBL" id="KB527690">
    <property type="protein sequence ID" value="EMP35713.1"/>
    <property type="molecule type" value="Genomic_DNA"/>
</dbReference>
<gene>
    <name evidence="1" type="ORF">UY3_07120</name>
</gene>
<proteinExistence type="predicted"/>
<organism evidence="1 2">
    <name type="scientific">Chelonia mydas</name>
    <name type="common">Green sea-turtle</name>
    <name type="synonym">Chelonia agassizi</name>
    <dbReference type="NCBI Taxonomy" id="8469"/>
    <lineage>
        <taxon>Eukaryota</taxon>
        <taxon>Metazoa</taxon>
        <taxon>Chordata</taxon>
        <taxon>Craniata</taxon>
        <taxon>Vertebrata</taxon>
        <taxon>Euteleostomi</taxon>
        <taxon>Archelosauria</taxon>
        <taxon>Testudinata</taxon>
        <taxon>Testudines</taxon>
        <taxon>Cryptodira</taxon>
        <taxon>Durocryptodira</taxon>
        <taxon>Americhelydia</taxon>
        <taxon>Chelonioidea</taxon>
        <taxon>Cheloniidae</taxon>
        <taxon>Chelonia</taxon>
    </lineage>
</organism>
<sequence>MGERRPSIPCREDAKEQVFLYMMYFRVTPVTDKLSSAYAKIKCGDVTKLSFIYNQQKRDKLGKASWHAQTPDEAAKALAVGAAGIASMQIVAYACPVGKGWPKCPLTHAALHPSVQRRVHSHRMGGPGSRSASIGKGRWFEARRKGLPYEGLTGTR</sequence>
<evidence type="ECO:0000313" key="1">
    <source>
        <dbReference type="EMBL" id="EMP35713.1"/>
    </source>
</evidence>
<reference evidence="2" key="1">
    <citation type="journal article" date="2013" name="Nat. Genet.">
        <title>The draft genomes of soft-shell turtle and green sea turtle yield insights into the development and evolution of the turtle-specific body plan.</title>
        <authorList>
            <person name="Wang Z."/>
            <person name="Pascual-Anaya J."/>
            <person name="Zadissa A."/>
            <person name="Li W."/>
            <person name="Niimura Y."/>
            <person name="Huang Z."/>
            <person name="Li C."/>
            <person name="White S."/>
            <person name="Xiong Z."/>
            <person name="Fang D."/>
            <person name="Wang B."/>
            <person name="Ming Y."/>
            <person name="Chen Y."/>
            <person name="Zheng Y."/>
            <person name="Kuraku S."/>
            <person name="Pignatelli M."/>
            <person name="Herrero J."/>
            <person name="Beal K."/>
            <person name="Nozawa M."/>
            <person name="Li Q."/>
            <person name="Wang J."/>
            <person name="Zhang H."/>
            <person name="Yu L."/>
            <person name="Shigenobu S."/>
            <person name="Wang J."/>
            <person name="Liu J."/>
            <person name="Flicek P."/>
            <person name="Searle S."/>
            <person name="Wang J."/>
            <person name="Kuratani S."/>
            <person name="Yin Y."/>
            <person name="Aken B."/>
            <person name="Zhang G."/>
            <person name="Irie N."/>
        </authorList>
    </citation>
    <scope>NUCLEOTIDE SEQUENCE [LARGE SCALE GENOMIC DNA]</scope>
</reference>
<keyword evidence="2" id="KW-1185">Reference proteome</keyword>
<name>M7BUE9_CHEMY</name>
<protein>
    <submittedName>
        <fullName evidence="1">Uncharacterized protein</fullName>
    </submittedName>
</protein>
<dbReference type="AlphaFoldDB" id="M7BUE9"/>